<evidence type="ECO:0000259" key="3">
    <source>
        <dbReference type="Pfam" id="PF13556"/>
    </source>
</evidence>
<dbReference type="Pfam" id="PF17853">
    <property type="entry name" value="GGDEF_2"/>
    <property type="match status" value="1"/>
</dbReference>
<dbReference type="InterPro" id="IPR051448">
    <property type="entry name" value="CdaR-like_regulators"/>
</dbReference>
<proteinExistence type="inferred from homology"/>
<dbReference type="Pfam" id="PF07905">
    <property type="entry name" value="PucR"/>
    <property type="match status" value="1"/>
</dbReference>
<name>A0A564VF19_9FIRM</name>
<feature type="domain" description="Purine catabolism PurC-like" evidence="2">
    <location>
        <begin position="11"/>
        <end position="124"/>
    </location>
</feature>
<comment type="similarity">
    <text evidence="1">Belongs to the CdaR family.</text>
</comment>
<dbReference type="InterPro" id="IPR041522">
    <property type="entry name" value="CdaR_GGDEF"/>
</dbReference>
<evidence type="ECO:0000256" key="1">
    <source>
        <dbReference type="ARBA" id="ARBA00006754"/>
    </source>
</evidence>
<dbReference type="InterPro" id="IPR012914">
    <property type="entry name" value="PucR_dom"/>
</dbReference>
<dbReference type="AlphaFoldDB" id="A0A564VF19"/>
<reference evidence="5 6" key="1">
    <citation type="submission" date="2019-07" db="EMBL/GenBank/DDBJ databases">
        <authorList>
            <person name="Hibberd C M."/>
            <person name="Gehrig L. J."/>
            <person name="Chang H.-W."/>
            <person name="Venkatesh S."/>
        </authorList>
    </citation>
    <scope>NUCLEOTIDE SEQUENCE [LARGE SCALE GENOMIC DNA]</scope>
    <source>
        <strain evidence="5">Blautia_luti_SSTS_Bg7063</strain>
    </source>
</reference>
<evidence type="ECO:0000259" key="4">
    <source>
        <dbReference type="Pfam" id="PF17853"/>
    </source>
</evidence>
<dbReference type="InterPro" id="IPR025736">
    <property type="entry name" value="PucR_C-HTH_dom"/>
</dbReference>
<dbReference type="PANTHER" id="PTHR33744">
    <property type="entry name" value="CARBOHYDRATE DIACID REGULATOR"/>
    <property type="match status" value="1"/>
</dbReference>
<dbReference type="InterPro" id="IPR042070">
    <property type="entry name" value="PucR_C-HTH_sf"/>
</dbReference>
<sequence length="398" mass="46265">MITCQDILEQQLDGVELIAGEEGLTRPVTWTYMVQTRPFEEHMNQGNFALCVVDYVRFDLKEAGKAMEELYGLGISGFGISITDDKEPVPKEMIDKANALQLPLFYIRWKGASFVDIAQSVGKIILEYEMQNRRMGDYLYNLLFGYDINDRYIEKISQQFGINFTTPCRVGIIVADRKYGINLEQDEHIYEYYANYLNQEVMTMEGKPMFLRFLNKFVLLFEAKKDKSIEHELEKVLQKIDASPQFHGTIRSTCILGGIYTNPADFGTSYQEAKRLIPKKDILPNPKHKKVLSATAMGIYQYLFNNDNHDEILNYCNERLGKLEEYDHANGTFLLDTLLAYYMNGFSVGKTAKELFIHRNSLQYRLNKIQELIDFELDDYMEYLDMINCILIKQLMFS</sequence>
<protein>
    <submittedName>
        <fullName evidence="5">Carbohydrate diacid regulator</fullName>
    </submittedName>
</protein>
<evidence type="ECO:0000313" key="6">
    <source>
        <dbReference type="Proteomes" id="UP000408482"/>
    </source>
</evidence>
<accession>A0A564VF19</accession>
<feature type="domain" description="CdaR GGDEF-like" evidence="4">
    <location>
        <begin position="152"/>
        <end position="275"/>
    </location>
</feature>
<dbReference type="Gene3D" id="1.10.10.2840">
    <property type="entry name" value="PucR C-terminal helix-turn-helix domain"/>
    <property type="match status" value="1"/>
</dbReference>
<dbReference type="Proteomes" id="UP000408482">
    <property type="component" value="Unassembled WGS sequence"/>
</dbReference>
<evidence type="ECO:0000313" key="5">
    <source>
        <dbReference type="EMBL" id="VUX31085.1"/>
    </source>
</evidence>
<organism evidence="5 6">
    <name type="scientific">Blautia luti</name>
    <dbReference type="NCBI Taxonomy" id="89014"/>
    <lineage>
        <taxon>Bacteria</taxon>
        <taxon>Bacillati</taxon>
        <taxon>Bacillota</taxon>
        <taxon>Clostridia</taxon>
        <taxon>Lachnospirales</taxon>
        <taxon>Lachnospiraceae</taxon>
        <taxon>Blautia</taxon>
    </lineage>
</organism>
<dbReference type="RefSeq" id="WP_144092489.1">
    <property type="nucleotide sequence ID" value="NZ_CABHMX010000024.1"/>
</dbReference>
<gene>
    <name evidence="5" type="primary">cdaR_3</name>
    <name evidence="5" type="ORF">RSSSTS7063_02233</name>
</gene>
<evidence type="ECO:0000259" key="2">
    <source>
        <dbReference type="Pfam" id="PF07905"/>
    </source>
</evidence>
<dbReference type="EMBL" id="CABHNW010000009">
    <property type="protein sequence ID" value="VUX31085.1"/>
    <property type="molecule type" value="Genomic_DNA"/>
</dbReference>
<dbReference type="Pfam" id="PF13556">
    <property type="entry name" value="HTH_30"/>
    <property type="match status" value="1"/>
</dbReference>
<feature type="domain" description="PucR C-terminal helix-turn-helix" evidence="3">
    <location>
        <begin position="334"/>
        <end position="383"/>
    </location>
</feature>
<keyword evidence="6" id="KW-1185">Reference proteome</keyword>